<proteinExistence type="predicted"/>
<evidence type="ECO:0000313" key="2">
    <source>
        <dbReference type="Proteomes" id="UP000198733"/>
    </source>
</evidence>
<gene>
    <name evidence="1" type="ORF">SAMN05216232_1440</name>
</gene>
<protein>
    <recommendedName>
        <fullName evidence="3">Spore germination protein</fullName>
    </recommendedName>
</protein>
<comment type="caution">
    <text evidence="1">The sequence shown here is derived from an EMBL/GenBank/DDBJ whole genome shotgun (WGS) entry which is preliminary data.</text>
</comment>
<accession>A0A1H9C3L9</accession>
<dbReference type="Proteomes" id="UP000198733">
    <property type="component" value="Unassembled WGS sequence"/>
</dbReference>
<dbReference type="EMBL" id="FOEH01000001">
    <property type="protein sequence ID" value="SEP95561.1"/>
    <property type="molecule type" value="Genomic_DNA"/>
</dbReference>
<evidence type="ECO:0000313" key="1">
    <source>
        <dbReference type="EMBL" id="SEP95561.1"/>
    </source>
</evidence>
<organism evidence="1 2">
    <name type="scientific">Virgibacillus subterraneus</name>
    <dbReference type="NCBI Taxonomy" id="621109"/>
    <lineage>
        <taxon>Bacteria</taxon>
        <taxon>Bacillati</taxon>
        <taxon>Bacillota</taxon>
        <taxon>Bacilli</taxon>
        <taxon>Bacillales</taxon>
        <taxon>Bacillaceae</taxon>
        <taxon>Virgibacillus</taxon>
    </lineage>
</organism>
<evidence type="ECO:0008006" key="3">
    <source>
        <dbReference type="Google" id="ProtNLM"/>
    </source>
</evidence>
<sequence>MIMMIFIYCFYIPIETFEWLSGSGGIPYTALVLGFAIPLLRKNHLNTKKKGKSHPKLGES</sequence>
<keyword evidence="2" id="KW-1185">Reference proteome</keyword>
<name>A0A1H9C3L9_9BACI</name>
<reference evidence="1 2" key="1">
    <citation type="submission" date="2016-10" db="EMBL/GenBank/DDBJ databases">
        <authorList>
            <person name="Varghese N."/>
            <person name="Submissions S."/>
        </authorList>
    </citation>
    <scope>NUCLEOTIDE SEQUENCE [LARGE SCALE GENOMIC DNA]</scope>
    <source>
        <strain evidence="1 2">CGMCC 1.7734</strain>
    </source>
</reference>